<dbReference type="InterPro" id="IPR010987">
    <property type="entry name" value="Glutathione-S-Trfase_C-like"/>
</dbReference>
<dbReference type="EMBL" id="KZ819641">
    <property type="protein sequence ID" value="PWN86982.1"/>
    <property type="molecule type" value="Genomic_DNA"/>
</dbReference>
<evidence type="ECO:0000256" key="2">
    <source>
        <dbReference type="ARBA" id="ARBA00022917"/>
    </source>
</evidence>
<keyword evidence="1 3" id="KW-0251">Elongation factor</keyword>
<feature type="region of interest" description="Disordered" evidence="4">
    <location>
        <begin position="247"/>
        <end position="279"/>
    </location>
</feature>
<evidence type="ECO:0000259" key="6">
    <source>
        <dbReference type="PROSITE" id="PS50404"/>
    </source>
</evidence>
<dbReference type="InParanoid" id="A0A316YCJ9"/>
<dbReference type="PROSITE" id="PS50405">
    <property type="entry name" value="GST_CTER"/>
    <property type="match status" value="1"/>
</dbReference>
<evidence type="ECO:0000313" key="9">
    <source>
        <dbReference type="Proteomes" id="UP000245768"/>
    </source>
</evidence>
<dbReference type="PROSITE" id="PS50404">
    <property type="entry name" value="GST_NTER"/>
    <property type="match status" value="1"/>
</dbReference>
<dbReference type="Gene3D" id="3.30.70.1010">
    <property type="entry name" value="Translation elongation factor EF1B, gamma chain, conserved domain"/>
    <property type="match status" value="1"/>
</dbReference>
<evidence type="ECO:0000256" key="3">
    <source>
        <dbReference type="PROSITE-ProRule" id="PRU00519"/>
    </source>
</evidence>
<dbReference type="FunCoup" id="A0A316YCJ9">
    <property type="interactions" value="562"/>
</dbReference>
<dbReference type="InterPro" id="IPR036249">
    <property type="entry name" value="Thioredoxin-like_sf"/>
</dbReference>
<dbReference type="SUPFAM" id="SSF47616">
    <property type="entry name" value="GST C-terminal domain-like"/>
    <property type="match status" value="1"/>
</dbReference>
<dbReference type="CDD" id="cd03181">
    <property type="entry name" value="GST_C_EF1Bgamma_like"/>
    <property type="match status" value="1"/>
</dbReference>
<dbReference type="PROSITE" id="PS50040">
    <property type="entry name" value="EF1G_C"/>
    <property type="match status" value="1"/>
</dbReference>
<dbReference type="PANTHER" id="PTHR43986:SF1">
    <property type="entry name" value="ELONGATION FACTOR 1-GAMMA"/>
    <property type="match status" value="1"/>
</dbReference>
<keyword evidence="2 3" id="KW-0648">Protein biosynthesis</keyword>
<keyword evidence="9" id="KW-1185">Reference proteome</keyword>
<dbReference type="OrthoDB" id="249703at2759"/>
<name>A0A316YCJ9_9BASI</name>
<dbReference type="RefSeq" id="XP_025374180.1">
    <property type="nucleotide sequence ID" value="XM_025522809.1"/>
</dbReference>
<sequence length="428" mass="47319">MAVIGKIYGYKAHPKVSRSLAAAKINGVELEVSKCSVMDGDNLKPEYTSKFPLGRIPGFEGTDGLKLIEARSIARYVAGLSDNAKLLGTDKNSEAEVEQWISFGDEELFNPVSALLQFYWNRLPYNKVAEQKAWDRFHASLAYLEAHLKKQTFLVGHRITLADLTVASDLQFAYLRVAGQEVRDKYPNVSRYYNTVINQPTVLDVYAGNGDLLAENAKFVPPKKEPKAAAAAPAAAAGAAAAAAPAAAKKADKKKDNDDDDDDTPKPAPAPKHPCASLPASPFIIDEAKRNYSNWDTPDFLKWFYENFDKQGWSIWRFDFKYNEELNMVFMSANQIGGFFDRLEASRKYVMGAGGVYGVDKNSKIAGAIILRGDDPNVVLGVAPDLESYAVTPLDPFNKADDKKFFEEALAWEGEIDGLKYNQGKFLK</sequence>
<gene>
    <name evidence="8" type="ORF">FA10DRAFT_269600</name>
</gene>
<dbReference type="SUPFAM" id="SSF52833">
    <property type="entry name" value="Thioredoxin-like"/>
    <property type="match status" value="1"/>
</dbReference>
<dbReference type="FunFam" id="1.20.1050.10:FF:000006">
    <property type="entry name" value="Elongation factor 1 gamma"/>
    <property type="match status" value="1"/>
</dbReference>
<dbReference type="Pfam" id="PF00043">
    <property type="entry name" value="GST_C"/>
    <property type="match status" value="1"/>
</dbReference>
<feature type="domain" description="GST N-terminal" evidence="6">
    <location>
        <begin position="3"/>
        <end position="85"/>
    </location>
</feature>
<dbReference type="InterPro" id="IPR004046">
    <property type="entry name" value="GST_C"/>
</dbReference>
<proteinExistence type="predicted"/>
<dbReference type="GO" id="GO:0005634">
    <property type="term" value="C:nucleus"/>
    <property type="evidence" value="ECO:0007669"/>
    <property type="project" value="TreeGrafter"/>
</dbReference>
<dbReference type="Gene3D" id="1.20.1050.10">
    <property type="match status" value="1"/>
</dbReference>
<dbReference type="FunFam" id="3.40.30.10:FF:000142">
    <property type="entry name" value="Elongation factor 1 gamma"/>
    <property type="match status" value="1"/>
</dbReference>
<accession>A0A316YCJ9</accession>
<evidence type="ECO:0000259" key="7">
    <source>
        <dbReference type="PROSITE" id="PS50405"/>
    </source>
</evidence>
<dbReference type="InterPro" id="IPR036282">
    <property type="entry name" value="Glutathione-S-Trfase_C_sf"/>
</dbReference>
<dbReference type="SFLD" id="SFLDS00019">
    <property type="entry name" value="Glutathione_Transferase_(cytos"/>
    <property type="match status" value="1"/>
</dbReference>
<dbReference type="AlphaFoldDB" id="A0A316YCJ9"/>
<dbReference type="InterPro" id="IPR001662">
    <property type="entry name" value="EF1B_G_C"/>
</dbReference>
<protein>
    <submittedName>
        <fullName evidence="8">EEF1-gamma domain-containing protein</fullName>
    </submittedName>
</protein>
<dbReference type="SFLD" id="SFLDG00358">
    <property type="entry name" value="Main_(cytGST)"/>
    <property type="match status" value="1"/>
</dbReference>
<dbReference type="Gene3D" id="3.40.30.10">
    <property type="entry name" value="Glutaredoxin"/>
    <property type="match status" value="1"/>
</dbReference>
<organism evidence="8 9">
    <name type="scientific">Acaromyces ingoldii</name>
    <dbReference type="NCBI Taxonomy" id="215250"/>
    <lineage>
        <taxon>Eukaryota</taxon>
        <taxon>Fungi</taxon>
        <taxon>Dikarya</taxon>
        <taxon>Basidiomycota</taxon>
        <taxon>Ustilaginomycotina</taxon>
        <taxon>Exobasidiomycetes</taxon>
        <taxon>Exobasidiales</taxon>
        <taxon>Cryptobasidiaceae</taxon>
        <taxon>Acaromyces</taxon>
    </lineage>
</organism>
<dbReference type="SMART" id="SM01183">
    <property type="entry name" value="EF1G"/>
    <property type="match status" value="1"/>
</dbReference>
<dbReference type="SUPFAM" id="SSF89942">
    <property type="entry name" value="eEF1-gamma domain"/>
    <property type="match status" value="1"/>
</dbReference>
<dbReference type="Pfam" id="PF02798">
    <property type="entry name" value="GST_N"/>
    <property type="match status" value="1"/>
</dbReference>
<evidence type="ECO:0000259" key="5">
    <source>
        <dbReference type="PROSITE" id="PS50040"/>
    </source>
</evidence>
<feature type="domain" description="EF-1-gamma C-terminal" evidence="5">
    <location>
        <begin position="271"/>
        <end position="428"/>
    </location>
</feature>
<dbReference type="GO" id="GO:0003746">
    <property type="term" value="F:translation elongation factor activity"/>
    <property type="evidence" value="ECO:0007669"/>
    <property type="project" value="UniProtKB-UniRule"/>
</dbReference>
<dbReference type="InterPro" id="IPR036433">
    <property type="entry name" value="EF1B_G_C_sf"/>
</dbReference>
<evidence type="ECO:0000256" key="4">
    <source>
        <dbReference type="SAM" id="MobiDB-lite"/>
    </source>
</evidence>
<dbReference type="STRING" id="215250.A0A316YCJ9"/>
<dbReference type="InterPro" id="IPR040079">
    <property type="entry name" value="Glutathione_S-Trfase"/>
</dbReference>
<dbReference type="InterPro" id="IPR050802">
    <property type="entry name" value="EF-GSTs"/>
</dbReference>
<dbReference type="CDD" id="cd03044">
    <property type="entry name" value="GST_N_EF1Bgamma"/>
    <property type="match status" value="1"/>
</dbReference>
<feature type="domain" description="GST C-terminal" evidence="7">
    <location>
        <begin position="90"/>
        <end position="220"/>
    </location>
</feature>
<dbReference type="InterPro" id="IPR004045">
    <property type="entry name" value="Glutathione_S-Trfase_N"/>
</dbReference>
<dbReference type="GeneID" id="37044725"/>
<dbReference type="GO" id="GO:0005737">
    <property type="term" value="C:cytoplasm"/>
    <property type="evidence" value="ECO:0007669"/>
    <property type="project" value="TreeGrafter"/>
</dbReference>
<dbReference type="PANTHER" id="PTHR43986">
    <property type="entry name" value="ELONGATION FACTOR 1-GAMMA"/>
    <property type="match status" value="1"/>
</dbReference>
<dbReference type="Pfam" id="PF00647">
    <property type="entry name" value="EF1G"/>
    <property type="match status" value="1"/>
</dbReference>
<evidence type="ECO:0000313" key="8">
    <source>
        <dbReference type="EMBL" id="PWN86982.1"/>
    </source>
</evidence>
<reference evidence="8" key="1">
    <citation type="journal article" date="2018" name="Mol. Biol. Evol.">
        <title>Broad Genomic Sampling Reveals a Smut Pathogenic Ancestry of the Fungal Clade Ustilaginomycotina.</title>
        <authorList>
            <person name="Kijpornyongpan T."/>
            <person name="Mondo S.J."/>
            <person name="Barry K."/>
            <person name="Sandor L."/>
            <person name="Lee J."/>
            <person name="Lipzen A."/>
            <person name="Pangilinan J."/>
            <person name="LaButti K."/>
            <person name="Hainaut M."/>
            <person name="Henrissat B."/>
            <person name="Grigoriev I.V."/>
            <person name="Spatafora J.W."/>
            <person name="Aime M.C."/>
        </authorList>
    </citation>
    <scope>NUCLEOTIDE SEQUENCE [LARGE SCALE GENOMIC DNA]</scope>
    <source>
        <strain evidence="8">MCA 4198</strain>
    </source>
</reference>
<dbReference type="Proteomes" id="UP000245768">
    <property type="component" value="Unassembled WGS sequence"/>
</dbReference>
<evidence type="ECO:0000256" key="1">
    <source>
        <dbReference type="ARBA" id="ARBA00022768"/>
    </source>
</evidence>
<dbReference type="FunFam" id="3.30.70.1010:FF:000001">
    <property type="entry name" value="Elongation factor 1-gamma 1"/>
    <property type="match status" value="1"/>
</dbReference>